<evidence type="ECO:0000256" key="4">
    <source>
        <dbReference type="ARBA" id="ARBA00022475"/>
    </source>
</evidence>
<dbReference type="PANTHER" id="PTHR21716:SF53">
    <property type="entry name" value="PERMEASE PERM-RELATED"/>
    <property type="match status" value="1"/>
</dbReference>
<keyword evidence="3" id="KW-0813">Transport</keyword>
<keyword evidence="10" id="KW-1185">Reference proteome</keyword>
<keyword evidence="5 8" id="KW-0812">Transmembrane</keyword>
<evidence type="ECO:0000256" key="7">
    <source>
        <dbReference type="ARBA" id="ARBA00023136"/>
    </source>
</evidence>
<feature type="transmembrane region" description="Helical" evidence="8">
    <location>
        <begin position="60"/>
        <end position="82"/>
    </location>
</feature>
<dbReference type="GO" id="GO:0055085">
    <property type="term" value="P:transmembrane transport"/>
    <property type="evidence" value="ECO:0007669"/>
    <property type="project" value="TreeGrafter"/>
</dbReference>
<evidence type="ECO:0000256" key="8">
    <source>
        <dbReference type="SAM" id="Phobius"/>
    </source>
</evidence>
<feature type="transmembrane region" description="Helical" evidence="8">
    <location>
        <begin position="299"/>
        <end position="317"/>
    </location>
</feature>
<organism evidence="9 10">
    <name type="scientific">Hyphomicrobium album</name>
    <dbReference type="NCBI Taxonomy" id="2665159"/>
    <lineage>
        <taxon>Bacteria</taxon>
        <taxon>Pseudomonadati</taxon>
        <taxon>Pseudomonadota</taxon>
        <taxon>Alphaproteobacteria</taxon>
        <taxon>Hyphomicrobiales</taxon>
        <taxon>Hyphomicrobiaceae</taxon>
        <taxon>Hyphomicrobium</taxon>
    </lineage>
</organism>
<feature type="transmembrane region" description="Helical" evidence="8">
    <location>
        <begin position="234"/>
        <end position="263"/>
    </location>
</feature>
<proteinExistence type="inferred from homology"/>
<evidence type="ECO:0000256" key="1">
    <source>
        <dbReference type="ARBA" id="ARBA00004651"/>
    </source>
</evidence>
<dbReference type="InterPro" id="IPR002549">
    <property type="entry name" value="AI-2E-like"/>
</dbReference>
<evidence type="ECO:0000256" key="6">
    <source>
        <dbReference type="ARBA" id="ARBA00022989"/>
    </source>
</evidence>
<accession>A0A6I3KNP3</accession>
<name>A0A6I3KNP3_9HYPH</name>
<evidence type="ECO:0000256" key="5">
    <source>
        <dbReference type="ARBA" id="ARBA00022692"/>
    </source>
</evidence>
<dbReference type="GO" id="GO:0005886">
    <property type="term" value="C:plasma membrane"/>
    <property type="evidence" value="ECO:0007669"/>
    <property type="project" value="UniProtKB-SubCell"/>
</dbReference>
<keyword evidence="6 8" id="KW-1133">Transmembrane helix</keyword>
<evidence type="ECO:0000313" key="10">
    <source>
        <dbReference type="Proteomes" id="UP000440694"/>
    </source>
</evidence>
<comment type="similarity">
    <text evidence="2">Belongs to the autoinducer-2 exporter (AI-2E) (TC 2.A.86) family.</text>
</comment>
<keyword evidence="4" id="KW-1003">Cell membrane</keyword>
<comment type="subcellular location">
    <subcellularLocation>
        <location evidence="1">Cell membrane</location>
        <topology evidence="1">Multi-pass membrane protein</topology>
    </subcellularLocation>
</comment>
<sequence length="377" mass="40221">MRVERQVLFWLAAALMLILLVALLRGVILPFVAGIVIAYFLNPAADRLTQWGLPRGVASAVIVAAFGALITAALIFLVPLLLTQAQQFAVALPDEISRLRALVEAWARDQLGTHYPDFEAGLDRTSQTLTDNMANLAGFVAGSLWSQGRALFDFLSLLLVAPLVVFYVLIDWHPMLAKIDSWLPRAHASTIRRLAAEVNDAVSAFIRGQGTVCFILAIYYALALGAMGLRYGLLVGLATGLMSFVPFVGWALGLITATIIAIVQFWPEAVPILTVIGIFAGAQVLDAGFLSPNIVGSKIGLHPVWLIFSLFVFSYLFGFVGVLVAVPIAAAIGVLVRFALNIYLASPLYSGIESAAPAPVLPTAPASLPASQNSVSP</sequence>
<comment type="caution">
    <text evidence="9">The sequence shown here is derived from an EMBL/GenBank/DDBJ whole genome shotgun (WGS) entry which is preliminary data.</text>
</comment>
<protein>
    <submittedName>
        <fullName evidence="9">AI-2E family transporter</fullName>
    </submittedName>
</protein>
<evidence type="ECO:0000256" key="2">
    <source>
        <dbReference type="ARBA" id="ARBA00009773"/>
    </source>
</evidence>
<evidence type="ECO:0000313" key="9">
    <source>
        <dbReference type="EMBL" id="MTD95367.1"/>
    </source>
</evidence>
<dbReference type="EMBL" id="WMBQ01000002">
    <property type="protein sequence ID" value="MTD95367.1"/>
    <property type="molecule type" value="Genomic_DNA"/>
</dbReference>
<keyword evidence="7 8" id="KW-0472">Membrane</keyword>
<dbReference type="RefSeq" id="WP_154739920.1">
    <property type="nucleotide sequence ID" value="NZ_WMBQ01000002.1"/>
</dbReference>
<feature type="transmembrane region" description="Helical" evidence="8">
    <location>
        <begin position="269"/>
        <end position="287"/>
    </location>
</feature>
<dbReference type="AlphaFoldDB" id="A0A6I3KNP3"/>
<dbReference type="Proteomes" id="UP000440694">
    <property type="component" value="Unassembled WGS sequence"/>
</dbReference>
<gene>
    <name evidence="9" type="ORF">GIW81_13590</name>
</gene>
<dbReference type="PANTHER" id="PTHR21716">
    <property type="entry name" value="TRANSMEMBRANE PROTEIN"/>
    <property type="match status" value="1"/>
</dbReference>
<evidence type="ECO:0000256" key="3">
    <source>
        <dbReference type="ARBA" id="ARBA00022448"/>
    </source>
</evidence>
<feature type="transmembrane region" description="Helical" evidence="8">
    <location>
        <begin position="150"/>
        <end position="170"/>
    </location>
</feature>
<reference evidence="9 10" key="1">
    <citation type="submission" date="2019-11" db="EMBL/GenBank/DDBJ databases">
        <title>Identification of a novel strain.</title>
        <authorList>
            <person name="Xu Q."/>
            <person name="Wang G."/>
        </authorList>
    </citation>
    <scope>NUCLEOTIDE SEQUENCE [LARGE SCALE GENOMIC DNA]</scope>
    <source>
        <strain evidence="10">xq</strain>
    </source>
</reference>
<feature type="transmembrane region" description="Helical" evidence="8">
    <location>
        <begin position="7"/>
        <end position="40"/>
    </location>
</feature>
<dbReference type="Pfam" id="PF01594">
    <property type="entry name" value="AI-2E_transport"/>
    <property type="match status" value="1"/>
</dbReference>